<dbReference type="GO" id="GO:0016987">
    <property type="term" value="F:sigma factor activity"/>
    <property type="evidence" value="ECO:0007669"/>
    <property type="project" value="UniProtKB-KW"/>
</dbReference>
<dbReference type="InterPro" id="IPR007634">
    <property type="entry name" value="RNA_pol_sigma_54_DNA-bd"/>
</dbReference>
<dbReference type="PROSITE" id="PS50943">
    <property type="entry name" value="HTH_CROC1"/>
    <property type="match status" value="1"/>
</dbReference>
<keyword evidence="6 10" id="KW-0805">Transcription regulation</keyword>
<dbReference type="PANTHER" id="PTHR32248">
    <property type="entry name" value="RNA POLYMERASE SIGMA-54 FACTOR"/>
    <property type="match status" value="1"/>
</dbReference>
<evidence type="ECO:0000256" key="1">
    <source>
        <dbReference type="ARBA" id="ARBA00008798"/>
    </source>
</evidence>
<keyword evidence="4 10" id="KW-0808">Transferase</keyword>
<evidence type="ECO:0000256" key="10">
    <source>
        <dbReference type="PIRNR" id="PIRNR000774"/>
    </source>
</evidence>
<dbReference type="GO" id="GO:0016779">
    <property type="term" value="F:nucleotidyltransferase activity"/>
    <property type="evidence" value="ECO:0007669"/>
    <property type="project" value="UniProtKB-KW"/>
</dbReference>
<dbReference type="PROSITE" id="PS00718">
    <property type="entry name" value="SIGMA54_2"/>
    <property type="match status" value="1"/>
</dbReference>
<dbReference type="PIRSF" id="PIRSF000774">
    <property type="entry name" value="RpoN"/>
    <property type="match status" value="1"/>
</dbReference>
<evidence type="ECO:0000256" key="5">
    <source>
        <dbReference type="ARBA" id="ARBA00022695"/>
    </source>
</evidence>
<accession>A0A3N4VE08</accession>
<keyword evidence="8 10" id="KW-0238">DNA-binding</keyword>
<dbReference type="Gene3D" id="1.10.10.1330">
    <property type="entry name" value="RNA polymerase sigma-54 factor, core-binding domain"/>
    <property type="match status" value="1"/>
</dbReference>
<keyword evidence="3 10" id="KW-0240">DNA-directed RNA polymerase</keyword>
<feature type="region of interest" description="Disordered" evidence="11">
    <location>
        <begin position="47"/>
        <end position="68"/>
    </location>
</feature>
<evidence type="ECO:0000256" key="2">
    <source>
        <dbReference type="ARBA" id="ARBA00019942"/>
    </source>
</evidence>
<evidence type="ECO:0000256" key="3">
    <source>
        <dbReference type="ARBA" id="ARBA00022478"/>
    </source>
</evidence>
<dbReference type="GO" id="GO:0000428">
    <property type="term" value="C:DNA-directed RNA polymerase complex"/>
    <property type="evidence" value="ECO:0007669"/>
    <property type="project" value="UniProtKB-KW"/>
</dbReference>
<keyword evidence="5 10" id="KW-0548">Nucleotidyltransferase</keyword>
<dbReference type="RefSeq" id="WP_123768468.1">
    <property type="nucleotide sequence ID" value="NZ_RKQN01000001.1"/>
</dbReference>
<evidence type="ECO:0000256" key="9">
    <source>
        <dbReference type="ARBA" id="ARBA00023163"/>
    </source>
</evidence>
<dbReference type="PANTHER" id="PTHR32248:SF4">
    <property type="entry name" value="RNA POLYMERASE SIGMA-54 FACTOR"/>
    <property type="match status" value="1"/>
</dbReference>
<dbReference type="GO" id="GO:0001216">
    <property type="term" value="F:DNA-binding transcription activator activity"/>
    <property type="evidence" value="ECO:0007669"/>
    <property type="project" value="InterPro"/>
</dbReference>
<evidence type="ECO:0000256" key="6">
    <source>
        <dbReference type="ARBA" id="ARBA00023015"/>
    </source>
</evidence>
<feature type="compositionally biased region" description="Acidic residues" evidence="11">
    <location>
        <begin position="48"/>
        <end position="62"/>
    </location>
</feature>
<feature type="domain" description="HTH cro/C1-type" evidence="12">
    <location>
        <begin position="348"/>
        <end position="372"/>
    </location>
</feature>
<dbReference type="Pfam" id="PF04552">
    <property type="entry name" value="Sigma54_DBD"/>
    <property type="match status" value="1"/>
</dbReference>
<keyword evidence="7 10" id="KW-0731">Sigma factor</keyword>
<name>A0A3N4VE08_9GAMM</name>
<sequence>MKATLRPQLGQSIQLTPQLLQSIRLLQLTAPQLEQELRQALERNPLLEQDEEPEEPAAEADPDAAARDAAAWDELPEPAFLSGGNAAGEWDEDAGARVAASASSDPRQRLLQQLALHWAPRELALAAWWLDHCDDRGYLEQPLEELLRAGARHWALPARELELARQRLLHGDWPGMAAADAGECLRAQLAALPPTPARALAERILRERLDLLAAHDAAALAAALDAAPEQVRAAVALILGLRPHPVEELPASGHEALVPDVVAWKADGAWRVALNGRAAPRLRIAAHCERALAAAPGEAGALRGLLEEARWLVRGVAMRHDTLLRTAQVLVERQRAFLERGEEAIAPLTLREVADAIGMHESTVSRIVNGKYLQTPRGTFELKRLFAVRLEGAEVSGSAVKAMVKRLIDAEPAHAPLADDVIAGLLARQGVRVARRTVAKYRDQLSIAPARLRRRSPRQAKAG</sequence>
<dbReference type="PRINTS" id="PR00045">
    <property type="entry name" value="SIGMA54FCT"/>
</dbReference>
<dbReference type="PROSITE" id="PS00717">
    <property type="entry name" value="SIGMA54_1"/>
    <property type="match status" value="1"/>
</dbReference>
<keyword evidence="9 10" id="KW-0804">Transcription</keyword>
<comment type="caution">
    <text evidence="13">The sequence shown here is derived from an EMBL/GenBank/DDBJ whole genome shotgun (WGS) entry which is preliminary data.</text>
</comment>
<evidence type="ECO:0000313" key="13">
    <source>
        <dbReference type="EMBL" id="RPE80868.1"/>
    </source>
</evidence>
<protein>
    <recommendedName>
        <fullName evidence="2 10">RNA polymerase sigma-54 factor</fullName>
    </recommendedName>
</protein>
<keyword evidence="14" id="KW-1185">Reference proteome</keyword>
<proteinExistence type="inferred from homology"/>
<dbReference type="AlphaFoldDB" id="A0A3N4VE08"/>
<dbReference type="InterPro" id="IPR001387">
    <property type="entry name" value="Cro/C1-type_HTH"/>
</dbReference>
<evidence type="ECO:0000313" key="14">
    <source>
        <dbReference type="Proteomes" id="UP000269708"/>
    </source>
</evidence>
<reference evidence="13 14" key="1">
    <citation type="submission" date="2018-11" db="EMBL/GenBank/DDBJ databases">
        <title>Genomic Encyclopedia of Type Strains, Phase IV (KMG-IV): sequencing the most valuable type-strain genomes for metagenomic binning, comparative biology and taxonomic classification.</title>
        <authorList>
            <person name="Goeker M."/>
        </authorList>
    </citation>
    <scope>NUCLEOTIDE SEQUENCE [LARGE SCALE GENOMIC DNA]</scope>
    <source>
        <strain evidence="13 14">DSM 25623</strain>
    </source>
</reference>
<dbReference type="EMBL" id="RKQN01000001">
    <property type="protein sequence ID" value="RPE80868.1"/>
    <property type="molecule type" value="Genomic_DNA"/>
</dbReference>
<dbReference type="Pfam" id="PF00309">
    <property type="entry name" value="Sigma54_AID"/>
    <property type="match status" value="1"/>
</dbReference>
<dbReference type="Pfam" id="PF04963">
    <property type="entry name" value="Sigma54_CBD"/>
    <property type="match status" value="1"/>
</dbReference>
<evidence type="ECO:0000256" key="4">
    <source>
        <dbReference type="ARBA" id="ARBA00022679"/>
    </source>
</evidence>
<dbReference type="CDD" id="cd00093">
    <property type="entry name" value="HTH_XRE"/>
    <property type="match status" value="1"/>
</dbReference>
<dbReference type="NCBIfam" id="TIGR02395">
    <property type="entry name" value="rpoN_sigma"/>
    <property type="match status" value="1"/>
</dbReference>
<dbReference type="InterPro" id="IPR038709">
    <property type="entry name" value="RpoN_core-bd_sf"/>
</dbReference>
<comment type="similarity">
    <text evidence="1 10">Belongs to the sigma-54 factor family.</text>
</comment>
<dbReference type="OrthoDB" id="9814402at2"/>
<dbReference type="Gene3D" id="1.10.10.60">
    <property type="entry name" value="Homeodomain-like"/>
    <property type="match status" value="1"/>
</dbReference>
<dbReference type="GO" id="GO:0006352">
    <property type="term" value="P:DNA-templated transcription initiation"/>
    <property type="evidence" value="ECO:0007669"/>
    <property type="project" value="InterPro"/>
</dbReference>
<evidence type="ECO:0000259" key="12">
    <source>
        <dbReference type="PROSITE" id="PS50943"/>
    </source>
</evidence>
<dbReference type="InterPro" id="IPR000394">
    <property type="entry name" value="RNA_pol_sigma_54"/>
</dbReference>
<evidence type="ECO:0000256" key="7">
    <source>
        <dbReference type="ARBA" id="ARBA00023082"/>
    </source>
</evidence>
<gene>
    <name evidence="13" type="ORF">EDC50_0034</name>
</gene>
<dbReference type="Proteomes" id="UP000269708">
    <property type="component" value="Unassembled WGS sequence"/>
</dbReference>
<comment type="function">
    <text evidence="10">Sigma factors are initiation factors that promote the attachment of RNA polymerase to specific initiation sites and are then released.</text>
</comment>
<dbReference type="InterPro" id="IPR007046">
    <property type="entry name" value="RNA_pol_sigma_54_core-bd"/>
</dbReference>
<dbReference type="GO" id="GO:0003677">
    <property type="term" value="F:DNA binding"/>
    <property type="evidence" value="ECO:0007669"/>
    <property type="project" value="UniProtKB-KW"/>
</dbReference>
<evidence type="ECO:0000256" key="11">
    <source>
        <dbReference type="SAM" id="MobiDB-lite"/>
    </source>
</evidence>
<dbReference type="PROSITE" id="PS50044">
    <property type="entry name" value="SIGMA54_3"/>
    <property type="match status" value="1"/>
</dbReference>
<organism evidence="13 14">
    <name type="scientific">Vulcaniibacterium tengchongense</name>
    <dbReference type="NCBI Taxonomy" id="1273429"/>
    <lineage>
        <taxon>Bacteria</taxon>
        <taxon>Pseudomonadati</taxon>
        <taxon>Pseudomonadota</taxon>
        <taxon>Gammaproteobacteria</taxon>
        <taxon>Lysobacterales</taxon>
        <taxon>Lysobacteraceae</taxon>
        <taxon>Vulcaniibacterium</taxon>
    </lineage>
</organism>
<evidence type="ECO:0000256" key="8">
    <source>
        <dbReference type="ARBA" id="ARBA00023125"/>
    </source>
</evidence>